<dbReference type="SUPFAM" id="SSF51215">
    <property type="entry name" value="Regulatory protein AraC"/>
    <property type="match status" value="1"/>
</dbReference>
<dbReference type="Pfam" id="PF12833">
    <property type="entry name" value="HTH_18"/>
    <property type="match status" value="1"/>
</dbReference>
<dbReference type="PROSITE" id="PS01124">
    <property type="entry name" value="HTH_ARAC_FAMILY_2"/>
    <property type="match status" value="1"/>
</dbReference>
<protein>
    <recommendedName>
        <fullName evidence="4">HTH araC/xylS-type domain-containing protein</fullName>
    </recommendedName>
</protein>
<dbReference type="Gene3D" id="1.10.10.60">
    <property type="entry name" value="Homeodomain-like"/>
    <property type="match status" value="2"/>
</dbReference>
<dbReference type="InterPro" id="IPR003313">
    <property type="entry name" value="AraC-bd"/>
</dbReference>
<comment type="caution">
    <text evidence="5">The sequence shown here is derived from an EMBL/GenBank/DDBJ whole genome shotgun (WGS) entry which is preliminary data.</text>
</comment>
<evidence type="ECO:0000313" key="6">
    <source>
        <dbReference type="Proteomes" id="UP000637074"/>
    </source>
</evidence>
<dbReference type="PRINTS" id="PR00032">
    <property type="entry name" value="HTHARAC"/>
</dbReference>
<reference evidence="5 6" key="1">
    <citation type="journal article" date="2022" name="Int. J. Syst. Evol. Microbiol.">
        <title>Neobacillus kokaensis sp. nov., isolated from soil.</title>
        <authorList>
            <person name="Yuki K."/>
            <person name="Matsubara H."/>
            <person name="Yamaguchi S."/>
        </authorList>
    </citation>
    <scope>NUCLEOTIDE SEQUENCE [LARGE SCALE GENOMIC DNA]</scope>
    <source>
        <strain evidence="5 6">LOB 377</strain>
    </source>
</reference>
<dbReference type="InterPro" id="IPR020449">
    <property type="entry name" value="Tscrpt_reg_AraC-type_HTH"/>
</dbReference>
<proteinExistence type="predicted"/>
<dbReference type="PANTHER" id="PTHR43280:SF28">
    <property type="entry name" value="HTH-TYPE TRANSCRIPTIONAL ACTIVATOR RHAS"/>
    <property type="match status" value="1"/>
</dbReference>
<evidence type="ECO:0000313" key="5">
    <source>
        <dbReference type="EMBL" id="GHI00639.1"/>
    </source>
</evidence>
<keyword evidence="3" id="KW-0804">Transcription</keyword>
<keyword evidence="2" id="KW-0238">DNA-binding</keyword>
<dbReference type="InterPro" id="IPR014710">
    <property type="entry name" value="RmlC-like_jellyroll"/>
</dbReference>
<evidence type="ECO:0000256" key="2">
    <source>
        <dbReference type="ARBA" id="ARBA00023125"/>
    </source>
</evidence>
<name>A0ABQ3N9W5_9BACI</name>
<dbReference type="EMBL" id="BNDS01000025">
    <property type="protein sequence ID" value="GHI00639.1"/>
    <property type="molecule type" value="Genomic_DNA"/>
</dbReference>
<dbReference type="InterPro" id="IPR037923">
    <property type="entry name" value="HTH-like"/>
</dbReference>
<dbReference type="SUPFAM" id="SSF46689">
    <property type="entry name" value="Homeodomain-like"/>
    <property type="match status" value="1"/>
</dbReference>
<keyword evidence="1" id="KW-0805">Transcription regulation</keyword>
<evidence type="ECO:0000256" key="1">
    <source>
        <dbReference type="ARBA" id="ARBA00023015"/>
    </source>
</evidence>
<evidence type="ECO:0000259" key="4">
    <source>
        <dbReference type="PROSITE" id="PS01124"/>
    </source>
</evidence>
<dbReference type="SMART" id="SM00342">
    <property type="entry name" value="HTH_ARAC"/>
    <property type="match status" value="1"/>
</dbReference>
<dbReference type="Proteomes" id="UP000637074">
    <property type="component" value="Unassembled WGS sequence"/>
</dbReference>
<accession>A0ABQ3N9W5</accession>
<sequence length="287" mass="34272">MDLADFHPYVYYATQYHFSKGQTSNLRICYTSSLYLISEGKGTLHTLGRTYETAPGSLVYIPAGQQHEWIADEKNPMVHVCCYFDWSYINRKTVFEWPSSICYDFTQLRPSLIGPAFPYPIPEHSKVETLRLWIELFELFYTSNEYTNERTYIRSLKIQNHFQQFIEYFLNHVLNEENIPDPRINKLLAQMEQDLMHGCLESLEIYYKELRISRGHFFELFKKATGFSPQQYINHFRIRRAKDDLRFTNLSITEIAEKNHFSSVHYFSRLFRKLTGQTPREFREAEQ</sequence>
<dbReference type="InterPro" id="IPR009057">
    <property type="entry name" value="Homeodomain-like_sf"/>
</dbReference>
<dbReference type="Gene3D" id="2.60.120.10">
    <property type="entry name" value="Jelly Rolls"/>
    <property type="match status" value="1"/>
</dbReference>
<gene>
    <name evidence="5" type="ORF">AM1BK_41810</name>
</gene>
<dbReference type="InterPro" id="IPR018060">
    <property type="entry name" value="HTH_AraC"/>
</dbReference>
<feature type="domain" description="HTH araC/xylS-type" evidence="4">
    <location>
        <begin position="185"/>
        <end position="285"/>
    </location>
</feature>
<keyword evidence="6" id="KW-1185">Reference proteome</keyword>
<dbReference type="PANTHER" id="PTHR43280">
    <property type="entry name" value="ARAC-FAMILY TRANSCRIPTIONAL REGULATOR"/>
    <property type="match status" value="1"/>
</dbReference>
<dbReference type="Pfam" id="PF02311">
    <property type="entry name" value="AraC_binding"/>
    <property type="match status" value="1"/>
</dbReference>
<evidence type="ECO:0000256" key="3">
    <source>
        <dbReference type="ARBA" id="ARBA00023163"/>
    </source>
</evidence>
<dbReference type="RefSeq" id="WP_191276209.1">
    <property type="nucleotide sequence ID" value="NZ_BNDS01000025.1"/>
</dbReference>
<organism evidence="5 6">
    <name type="scientific">Neobacillus kokaensis</name>
    <dbReference type="NCBI Taxonomy" id="2759023"/>
    <lineage>
        <taxon>Bacteria</taxon>
        <taxon>Bacillati</taxon>
        <taxon>Bacillota</taxon>
        <taxon>Bacilli</taxon>
        <taxon>Bacillales</taxon>
        <taxon>Bacillaceae</taxon>
        <taxon>Neobacillus</taxon>
    </lineage>
</organism>